<protein>
    <recommendedName>
        <fullName evidence="3">Integrase</fullName>
    </recommendedName>
</protein>
<evidence type="ECO:0008006" key="3">
    <source>
        <dbReference type="Google" id="ProtNLM"/>
    </source>
</evidence>
<dbReference type="SUPFAM" id="SSF56349">
    <property type="entry name" value="DNA breaking-rejoining enzymes"/>
    <property type="match status" value="1"/>
</dbReference>
<evidence type="ECO:0000313" key="2">
    <source>
        <dbReference type="Proteomes" id="UP000196710"/>
    </source>
</evidence>
<dbReference type="RefSeq" id="WP_084384184.1">
    <property type="nucleotide sequence ID" value="NZ_CP065321.1"/>
</dbReference>
<sequence length="58" mass="6709">MVNDGHPYEAVRKILGHMDPNVIKHYARLDVETLRRYALNPAPPKGDFAEFVEKGFRK</sequence>
<evidence type="ECO:0000313" key="1">
    <source>
        <dbReference type="EMBL" id="ASB40451.1"/>
    </source>
</evidence>
<dbReference type="EMBL" id="CP021422">
    <property type="protein sequence ID" value="ASB40451.1"/>
    <property type="molecule type" value="Genomic_DNA"/>
</dbReference>
<keyword evidence="2" id="KW-1185">Reference proteome</keyword>
<dbReference type="InterPro" id="IPR011010">
    <property type="entry name" value="DNA_brk_join_enz"/>
</dbReference>
<proteinExistence type="predicted"/>
<name>A0ABM6L539_9FIRM</name>
<gene>
    <name evidence="1" type="ORF">ADH66_07110</name>
</gene>
<reference evidence="2" key="1">
    <citation type="submission" date="2017-05" db="EMBL/GenBank/DDBJ databases">
        <title>Improved OligoMM genomes.</title>
        <authorList>
            <person name="Garzetti D."/>
        </authorList>
    </citation>
    <scope>NUCLEOTIDE SEQUENCE [LARGE SCALE GENOMIC DNA]</scope>
    <source>
        <strain evidence="2">KB18</strain>
    </source>
</reference>
<accession>A0ABM6L539</accession>
<organism evidence="1 2">
    <name type="scientific">Acutalibacter muris</name>
    <dbReference type="NCBI Taxonomy" id="1796620"/>
    <lineage>
        <taxon>Bacteria</taxon>
        <taxon>Bacillati</taxon>
        <taxon>Bacillota</taxon>
        <taxon>Clostridia</taxon>
        <taxon>Eubacteriales</taxon>
        <taxon>Acutalibacteraceae</taxon>
        <taxon>Acutalibacter</taxon>
    </lineage>
</organism>
<dbReference type="Proteomes" id="UP000196710">
    <property type="component" value="Chromosome"/>
</dbReference>